<dbReference type="Proteomes" id="UP000614410">
    <property type="component" value="Unassembled WGS sequence"/>
</dbReference>
<evidence type="ECO:0000313" key="1">
    <source>
        <dbReference type="EMBL" id="MBJ7607964.1"/>
    </source>
</evidence>
<sequence length="199" mass="22135">MADELPELTVADVLGWRRWLTEHQPQSSGVWLVLAKKGTTSPTSLTYDQALEEALCHGWIDGQAGRRDQATYRQRFTPRRRRSPWSKRNVGIAEALLGQGRMQPAGLAEVERARADGRWESAYSGPAGIEVPADLAGALGRAPRAQAMFAILSSQNRYAILHRIESAKQPETRARRVEQFVAMLARGETVYPQARTLAD</sequence>
<protein>
    <submittedName>
        <fullName evidence="1">YdeI/OmpD-associated family protein</fullName>
    </submittedName>
</protein>
<organism evidence="1 2">
    <name type="scientific">Candidatus Amunia macphersoniae</name>
    <dbReference type="NCBI Taxonomy" id="3127014"/>
    <lineage>
        <taxon>Bacteria</taxon>
        <taxon>Bacillati</taxon>
        <taxon>Candidatus Dormiibacterota</taxon>
        <taxon>Candidatus Dormibacteria</taxon>
        <taxon>Candidatus Aeolococcales</taxon>
        <taxon>Candidatus Aeolococcaceae</taxon>
        <taxon>Candidatus Amunia</taxon>
    </lineage>
</organism>
<dbReference type="Pfam" id="PF13376">
    <property type="entry name" value="OmdA"/>
    <property type="match status" value="1"/>
</dbReference>
<gene>
    <name evidence="1" type="ORF">JF887_00830</name>
</gene>
<name>A0A934KCU1_9BACT</name>
<proteinExistence type="predicted"/>
<evidence type="ECO:0000313" key="2">
    <source>
        <dbReference type="Proteomes" id="UP000614410"/>
    </source>
</evidence>
<accession>A0A934KCU1</accession>
<reference evidence="1 2" key="1">
    <citation type="submission" date="2020-10" db="EMBL/GenBank/DDBJ databases">
        <title>Ca. Dormibacterota MAGs.</title>
        <authorList>
            <person name="Montgomery K."/>
        </authorList>
    </citation>
    <scope>NUCLEOTIDE SEQUENCE [LARGE SCALE GENOMIC DNA]</scope>
    <source>
        <strain evidence="1">Mitchell_Peninsula_5</strain>
    </source>
</reference>
<dbReference type="EMBL" id="JAEKNN010000005">
    <property type="protein sequence ID" value="MBJ7607964.1"/>
    <property type="molecule type" value="Genomic_DNA"/>
</dbReference>
<comment type="caution">
    <text evidence="1">The sequence shown here is derived from an EMBL/GenBank/DDBJ whole genome shotgun (WGS) entry which is preliminary data.</text>
</comment>
<dbReference type="AlphaFoldDB" id="A0A934KCU1"/>